<comment type="caution">
    <text evidence="2">The sequence shown here is derived from an EMBL/GenBank/DDBJ whole genome shotgun (WGS) entry which is preliminary data.</text>
</comment>
<proteinExistence type="predicted"/>
<dbReference type="Proteomes" id="UP001596143">
    <property type="component" value="Unassembled WGS sequence"/>
</dbReference>
<evidence type="ECO:0000313" key="2">
    <source>
        <dbReference type="EMBL" id="MFC5629110.1"/>
    </source>
</evidence>
<name>A0ABW0U9X9_9BACI</name>
<keyword evidence="3" id="KW-1185">Reference proteome</keyword>
<dbReference type="RefSeq" id="WP_270897387.1">
    <property type="nucleotide sequence ID" value="NZ_JBHSPF010000048.1"/>
</dbReference>
<dbReference type="Pfam" id="PF00753">
    <property type="entry name" value="Lactamase_B"/>
    <property type="match status" value="1"/>
</dbReference>
<evidence type="ECO:0000313" key="3">
    <source>
        <dbReference type="Proteomes" id="UP001596143"/>
    </source>
</evidence>
<dbReference type="SMART" id="SM00849">
    <property type="entry name" value="Lactamase_B"/>
    <property type="match status" value="1"/>
</dbReference>
<evidence type="ECO:0000259" key="1">
    <source>
        <dbReference type="SMART" id="SM00849"/>
    </source>
</evidence>
<reference evidence="3" key="1">
    <citation type="journal article" date="2019" name="Int. J. Syst. Evol. Microbiol.">
        <title>The Global Catalogue of Microorganisms (GCM) 10K type strain sequencing project: providing services to taxonomists for standard genome sequencing and annotation.</title>
        <authorList>
            <consortium name="The Broad Institute Genomics Platform"/>
            <consortium name="The Broad Institute Genome Sequencing Center for Infectious Disease"/>
            <person name="Wu L."/>
            <person name="Ma J."/>
        </authorList>
    </citation>
    <scope>NUCLEOTIDE SEQUENCE [LARGE SCALE GENOMIC DNA]</scope>
    <source>
        <strain evidence="3">CGMCC 1.15790</strain>
    </source>
</reference>
<dbReference type="InterPro" id="IPR001279">
    <property type="entry name" value="Metallo-B-lactamas"/>
</dbReference>
<protein>
    <submittedName>
        <fullName evidence="2">MBL fold metallo-hydrolase</fullName>
    </submittedName>
</protein>
<dbReference type="InterPro" id="IPR036866">
    <property type="entry name" value="RibonucZ/Hydroxyglut_hydro"/>
</dbReference>
<dbReference type="EMBL" id="JBHSPF010000048">
    <property type="protein sequence ID" value="MFC5629110.1"/>
    <property type="molecule type" value="Genomic_DNA"/>
</dbReference>
<sequence length="326" mass="37627">MDAVSFRTKAVYPVVVPVKYGLQSVNFYLYKTEQSLVLIDAGFDIDDCWEALLHTLSTHGYTLSDITAILVTHHHVDHVGLINRITIKHDIPVYAHPYAIPRMKRDPVFMEERIQFFQSLYEKAGTGEAGRKQIAHLKEALVKNKDSSIKTEIIPLDLEKPIHRLNLHYFPGHASDQIAFHDKETDWLFSGDLLIGHMASNSLIEYRLPNEPLQSPLLQHIDSYQKLLKMDVKHIYPGHGKKITNHKALIHHRLEAIEEKGEKIFQLIQKGYKTPNDIARKFYEKRFDTQFALVMSSILGQLYYLETKGKIGKALHRGVWHYEVIT</sequence>
<feature type="domain" description="Metallo-beta-lactamase" evidence="1">
    <location>
        <begin position="24"/>
        <end position="239"/>
    </location>
</feature>
<dbReference type="Gene3D" id="3.60.15.10">
    <property type="entry name" value="Ribonuclease Z/Hydroxyacylglutathione hydrolase-like"/>
    <property type="match status" value="1"/>
</dbReference>
<dbReference type="SUPFAM" id="SSF56281">
    <property type="entry name" value="Metallo-hydrolase/oxidoreductase"/>
    <property type="match status" value="1"/>
</dbReference>
<dbReference type="PANTHER" id="PTHR23131:SF4">
    <property type="entry name" value="METALLO-BETA-LACTAMASE SUPERFAMILY POTEIN"/>
    <property type="match status" value="1"/>
</dbReference>
<dbReference type="InterPro" id="IPR050662">
    <property type="entry name" value="Sec-metab_biosynth-thioest"/>
</dbReference>
<organism evidence="2 3">
    <name type="scientific">Aliibacillus thermotolerans</name>
    <dbReference type="NCBI Taxonomy" id="1834418"/>
    <lineage>
        <taxon>Bacteria</taxon>
        <taxon>Bacillati</taxon>
        <taxon>Bacillota</taxon>
        <taxon>Bacilli</taxon>
        <taxon>Bacillales</taxon>
        <taxon>Bacillaceae</taxon>
        <taxon>Aliibacillus</taxon>
    </lineage>
</organism>
<accession>A0ABW0U9X9</accession>
<gene>
    <name evidence="2" type="ORF">ACFPTR_09520</name>
</gene>
<dbReference type="PANTHER" id="PTHR23131">
    <property type="entry name" value="ENDORIBONUCLEASE LACTB2"/>
    <property type="match status" value="1"/>
</dbReference>